<gene>
    <name evidence="2" type="ORF">DI555_06225</name>
</gene>
<accession>A0A2W5NVF2</accession>
<organism evidence="2 3">
    <name type="scientific">Novosphingobium pentaromativorans</name>
    <dbReference type="NCBI Taxonomy" id="205844"/>
    <lineage>
        <taxon>Bacteria</taxon>
        <taxon>Pseudomonadati</taxon>
        <taxon>Pseudomonadota</taxon>
        <taxon>Alphaproteobacteria</taxon>
        <taxon>Sphingomonadales</taxon>
        <taxon>Sphingomonadaceae</taxon>
        <taxon>Novosphingobium</taxon>
    </lineage>
</organism>
<dbReference type="Proteomes" id="UP000249082">
    <property type="component" value="Unassembled WGS sequence"/>
</dbReference>
<dbReference type="InterPro" id="IPR008523">
    <property type="entry name" value="DUF805"/>
</dbReference>
<sequence length="185" mass="19897">MAKFSGRETRARFWPWAGVVVGLVAVGGFVAVMPMALASMAKMRKFALEHPEQTTITSGLGTSVPGHYEIAMEGHHPELMPDMGPFVAVLEGAMALLIVLIAAALVRRLHDTGRSGAWGLLPLPFLLFGFSQMPVLFADPGFDTRLFALLFLNNLCYLGALGVLILLLARSGSLGDNRYGARPTD</sequence>
<comment type="caution">
    <text evidence="2">The sequence shown here is derived from an EMBL/GenBank/DDBJ whole genome shotgun (WGS) entry which is preliminary data.</text>
</comment>
<feature type="transmembrane region" description="Helical" evidence="1">
    <location>
        <begin position="118"/>
        <end position="137"/>
    </location>
</feature>
<dbReference type="EMBL" id="QFPX01000004">
    <property type="protein sequence ID" value="PZQ56318.1"/>
    <property type="molecule type" value="Genomic_DNA"/>
</dbReference>
<protein>
    <recommendedName>
        <fullName evidence="4">DUF805 domain-containing protein</fullName>
    </recommendedName>
</protein>
<feature type="transmembrane region" description="Helical" evidence="1">
    <location>
        <begin position="86"/>
        <end position="106"/>
    </location>
</feature>
<evidence type="ECO:0000313" key="3">
    <source>
        <dbReference type="Proteomes" id="UP000249082"/>
    </source>
</evidence>
<feature type="transmembrane region" description="Helical" evidence="1">
    <location>
        <begin position="149"/>
        <end position="169"/>
    </location>
</feature>
<evidence type="ECO:0000313" key="2">
    <source>
        <dbReference type="EMBL" id="PZQ56318.1"/>
    </source>
</evidence>
<dbReference type="PANTHER" id="PTHR34980">
    <property type="entry name" value="INNER MEMBRANE PROTEIN-RELATED-RELATED"/>
    <property type="match status" value="1"/>
</dbReference>
<keyword evidence="1" id="KW-0812">Transmembrane</keyword>
<proteinExistence type="predicted"/>
<dbReference type="AlphaFoldDB" id="A0A2W5NVF2"/>
<keyword evidence="1" id="KW-0472">Membrane</keyword>
<dbReference type="Pfam" id="PF05656">
    <property type="entry name" value="DUF805"/>
    <property type="match status" value="1"/>
</dbReference>
<name>A0A2W5NVF2_9SPHN</name>
<reference evidence="2 3" key="1">
    <citation type="submission" date="2017-08" db="EMBL/GenBank/DDBJ databases">
        <title>Infants hospitalized years apart are colonized by the same room-sourced microbial strains.</title>
        <authorList>
            <person name="Brooks B."/>
            <person name="Olm M.R."/>
            <person name="Firek B.A."/>
            <person name="Baker R."/>
            <person name="Thomas B.C."/>
            <person name="Morowitz M.J."/>
            <person name="Banfield J.F."/>
        </authorList>
    </citation>
    <scope>NUCLEOTIDE SEQUENCE [LARGE SCALE GENOMIC DNA]</scope>
    <source>
        <strain evidence="2">S2_005_002_R2_33</strain>
    </source>
</reference>
<dbReference type="GO" id="GO:0005886">
    <property type="term" value="C:plasma membrane"/>
    <property type="evidence" value="ECO:0007669"/>
    <property type="project" value="TreeGrafter"/>
</dbReference>
<feature type="transmembrane region" description="Helical" evidence="1">
    <location>
        <begin position="12"/>
        <end position="37"/>
    </location>
</feature>
<evidence type="ECO:0000256" key="1">
    <source>
        <dbReference type="SAM" id="Phobius"/>
    </source>
</evidence>
<keyword evidence="1" id="KW-1133">Transmembrane helix</keyword>
<evidence type="ECO:0008006" key="4">
    <source>
        <dbReference type="Google" id="ProtNLM"/>
    </source>
</evidence>